<feature type="compositionally biased region" description="Basic and acidic residues" evidence="1">
    <location>
        <begin position="79"/>
        <end position="98"/>
    </location>
</feature>
<sequence>MSSGRGDNMSSPEDATAESGKDQKGEDSDVKNLDPSLLSSDQEDLPSSSQDMTPRSVSSEVLESEVNSEKAKVFPQEFPKNDDFEDHFKEDTGSDRDPSLWTTSGSFLKDRSSGEEELAGPSQAGSPASQGMEIVSEMELAQLAMVRPLTFSSHENSTMKYYYEMLERKLSEFEIIEEFMALRSKNLPAVFNSGNELHNRHKNRYQDILPCKQKFNIMNIVGQMREQRCGMIQTKCFSSSVLKDLLYLQADGPHNTRNSQQVFTGKCAGLTWEQRWRRRVAPLSSSKARRGQPHSKTQMSKTYKKRCSAPLTIRKMQIRSTVSCHFTPVRRGKDVEKREPLDHRNLGHTTFHAPLQLEVPSAHEDTGT</sequence>
<feature type="region of interest" description="Disordered" evidence="1">
    <location>
        <begin position="1"/>
        <end position="130"/>
    </location>
</feature>
<feature type="region of interest" description="Disordered" evidence="1">
    <location>
        <begin position="281"/>
        <end position="305"/>
    </location>
</feature>
<protein>
    <submittedName>
        <fullName evidence="3">Tyrosine-protein phosphatase non-receptor type 20-like isoform X10</fullName>
    </submittedName>
</protein>
<dbReference type="PANTHER" id="PTHR46900">
    <property type="entry name" value="TYROSINE-PROTEIN PHOSPHATASE NON-RECEPTOR TYPE 13"/>
    <property type="match status" value="1"/>
</dbReference>
<accession>A0ABM5BTP5</accession>
<name>A0ABM5BTP5_VICPA</name>
<dbReference type="GeneID" id="102536329"/>
<feature type="compositionally biased region" description="Basic and acidic residues" evidence="1">
    <location>
        <begin position="19"/>
        <end position="32"/>
    </location>
</feature>
<feature type="compositionally biased region" description="Polar residues" evidence="1">
    <location>
        <begin position="1"/>
        <end position="13"/>
    </location>
</feature>
<evidence type="ECO:0000313" key="3">
    <source>
        <dbReference type="RefSeq" id="XP_072799783.1"/>
    </source>
</evidence>
<reference evidence="3" key="1">
    <citation type="submission" date="2025-08" db="UniProtKB">
        <authorList>
            <consortium name="RefSeq"/>
        </authorList>
    </citation>
    <scope>IDENTIFICATION</scope>
</reference>
<feature type="compositionally biased region" description="Low complexity" evidence="1">
    <location>
        <begin position="56"/>
        <end position="65"/>
    </location>
</feature>
<feature type="compositionally biased region" description="Polar residues" evidence="1">
    <location>
        <begin position="37"/>
        <end position="55"/>
    </location>
</feature>
<dbReference type="SUPFAM" id="SSF52799">
    <property type="entry name" value="(Phosphotyrosine protein) phosphatases II"/>
    <property type="match status" value="1"/>
</dbReference>
<proteinExistence type="predicted"/>
<evidence type="ECO:0000313" key="2">
    <source>
        <dbReference type="Proteomes" id="UP001652581"/>
    </source>
</evidence>
<evidence type="ECO:0000256" key="1">
    <source>
        <dbReference type="SAM" id="MobiDB-lite"/>
    </source>
</evidence>
<dbReference type="InterPro" id="IPR052074">
    <property type="entry name" value="NonRcpt_TyrProt_Phosphatase"/>
</dbReference>
<dbReference type="RefSeq" id="XP_072799783.1">
    <property type="nucleotide sequence ID" value="XM_072943682.1"/>
</dbReference>
<dbReference type="Gene3D" id="3.90.190.10">
    <property type="entry name" value="Protein tyrosine phosphatase superfamily"/>
    <property type="match status" value="1"/>
</dbReference>
<dbReference type="PANTHER" id="PTHR46900:SF4">
    <property type="entry name" value="FERM AND PDZ DOMAIN CONTAINING 2"/>
    <property type="match status" value="1"/>
</dbReference>
<gene>
    <name evidence="3" type="primary">LOC102536329</name>
</gene>
<organism evidence="2 3">
    <name type="scientific">Vicugna pacos</name>
    <name type="common">Alpaca</name>
    <name type="synonym">Lama pacos</name>
    <dbReference type="NCBI Taxonomy" id="30538"/>
    <lineage>
        <taxon>Eukaryota</taxon>
        <taxon>Metazoa</taxon>
        <taxon>Chordata</taxon>
        <taxon>Craniata</taxon>
        <taxon>Vertebrata</taxon>
        <taxon>Euteleostomi</taxon>
        <taxon>Mammalia</taxon>
        <taxon>Eutheria</taxon>
        <taxon>Laurasiatheria</taxon>
        <taxon>Artiodactyla</taxon>
        <taxon>Tylopoda</taxon>
        <taxon>Camelidae</taxon>
        <taxon>Vicugna</taxon>
    </lineage>
</organism>
<dbReference type="InterPro" id="IPR029021">
    <property type="entry name" value="Prot-tyrosine_phosphatase-like"/>
</dbReference>
<dbReference type="Proteomes" id="UP001652581">
    <property type="component" value="Chromosome 19"/>
</dbReference>
<keyword evidence="2" id="KW-1185">Reference proteome</keyword>